<reference evidence="1 2" key="1">
    <citation type="submission" date="2011-03" db="EMBL/GenBank/DDBJ databases">
        <authorList>
            <person name="Weinstock G."/>
            <person name="Sodergren E."/>
            <person name="Clifton S."/>
            <person name="Fulton L."/>
            <person name="Fulton B."/>
            <person name="Courtney L."/>
            <person name="Fronick C."/>
            <person name="Harrison M."/>
            <person name="Strong C."/>
            <person name="Farmer C."/>
            <person name="Delahaunty K."/>
            <person name="Markovic C."/>
            <person name="Hall O."/>
            <person name="Minx P."/>
            <person name="Tomlinson C."/>
            <person name="Mitreva M."/>
            <person name="Hou S."/>
            <person name="Chen J."/>
            <person name="Wollam A."/>
            <person name="Pepin K.H."/>
            <person name="Johnson M."/>
            <person name="Bhonagiri V."/>
            <person name="Zhang X."/>
            <person name="Suruliraj S."/>
            <person name="Warren W."/>
            <person name="Chinwalla A."/>
            <person name="Mardis E.R."/>
            <person name="Wilson R.K."/>
        </authorList>
    </citation>
    <scope>NUCLEOTIDE SEQUENCE [LARGE SCALE GENOMIC DNA]</scope>
    <source>
        <strain evidence="1 2">YIT 11840</strain>
    </source>
</reference>
<protein>
    <submittedName>
        <fullName evidence="1">Uncharacterized protein</fullName>
    </submittedName>
</protein>
<dbReference type="HOGENOM" id="CLU_3219638_0_0_10"/>
<accession>G5SU92</accession>
<dbReference type="EMBL" id="AFFY01000045">
    <property type="protein sequence ID" value="EHG99335.1"/>
    <property type="molecule type" value="Genomic_DNA"/>
</dbReference>
<keyword evidence="2" id="KW-1185">Reference proteome</keyword>
<name>G5SU92_9BACT</name>
<proteinExistence type="predicted"/>
<sequence>MKYSYGSICCQEIAACSSWTNWTGLLGGRGGQLAIKFGGRFKLL</sequence>
<organism evidence="1 2">
    <name type="scientific">Paraprevotella clara YIT 11840</name>
    <dbReference type="NCBI Taxonomy" id="762968"/>
    <lineage>
        <taxon>Bacteria</taxon>
        <taxon>Pseudomonadati</taxon>
        <taxon>Bacteroidota</taxon>
        <taxon>Bacteroidia</taxon>
        <taxon>Bacteroidales</taxon>
        <taxon>Prevotellaceae</taxon>
        <taxon>Paraprevotella</taxon>
    </lineage>
</organism>
<dbReference type="AlphaFoldDB" id="G5SU92"/>
<evidence type="ECO:0000313" key="2">
    <source>
        <dbReference type="Proteomes" id="UP000003598"/>
    </source>
</evidence>
<dbReference type="Proteomes" id="UP000003598">
    <property type="component" value="Unassembled WGS sequence"/>
</dbReference>
<evidence type="ECO:0000313" key="1">
    <source>
        <dbReference type="EMBL" id="EHG99335.1"/>
    </source>
</evidence>
<gene>
    <name evidence="1" type="ORF">HMPREF9441_02947</name>
</gene>
<comment type="caution">
    <text evidence="1">The sequence shown here is derived from an EMBL/GenBank/DDBJ whole genome shotgun (WGS) entry which is preliminary data.</text>
</comment>